<dbReference type="EMBL" id="FODV01000008">
    <property type="protein sequence ID" value="SEO94087.1"/>
    <property type="molecule type" value="Genomic_DNA"/>
</dbReference>
<accession>A0A1H8TT60</accession>
<sequence length="96" mass="10444">MSTTLTIATALSGLSILLLSVLTAVWVRNYRTFESTLTLGLIAFGVAMLLENALAIYFFFSTTMLYSGDPVVQTAILALRCLQLVAIAFLTYVTVK</sequence>
<gene>
    <name evidence="2" type="ORF">SAMN04487948_108102</name>
</gene>
<name>A0A1H8TT60_9EURY</name>
<dbReference type="InterPro" id="IPR058349">
    <property type="entry name" value="DUF8036"/>
</dbReference>
<keyword evidence="1" id="KW-0812">Transmembrane</keyword>
<organism evidence="2 3">
    <name type="scientific">Halogranum amylolyticum</name>
    <dbReference type="NCBI Taxonomy" id="660520"/>
    <lineage>
        <taxon>Archaea</taxon>
        <taxon>Methanobacteriati</taxon>
        <taxon>Methanobacteriota</taxon>
        <taxon>Stenosarchaea group</taxon>
        <taxon>Halobacteria</taxon>
        <taxon>Halobacteriales</taxon>
        <taxon>Haloferacaceae</taxon>
    </lineage>
</organism>
<dbReference type="AlphaFoldDB" id="A0A1H8TT60"/>
<keyword evidence="3" id="KW-1185">Reference proteome</keyword>
<reference evidence="3" key="1">
    <citation type="submission" date="2016-10" db="EMBL/GenBank/DDBJ databases">
        <authorList>
            <person name="Varghese N."/>
            <person name="Submissions S."/>
        </authorList>
    </citation>
    <scope>NUCLEOTIDE SEQUENCE [LARGE SCALE GENOMIC DNA]</scope>
    <source>
        <strain evidence="3">CGMCC 1.10121</strain>
    </source>
</reference>
<evidence type="ECO:0000313" key="3">
    <source>
        <dbReference type="Proteomes" id="UP000199126"/>
    </source>
</evidence>
<feature type="transmembrane region" description="Helical" evidence="1">
    <location>
        <begin position="6"/>
        <end position="27"/>
    </location>
</feature>
<feature type="transmembrane region" description="Helical" evidence="1">
    <location>
        <begin position="39"/>
        <end position="60"/>
    </location>
</feature>
<evidence type="ECO:0000256" key="1">
    <source>
        <dbReference type="SAM" id="Phobius"/>
    </source>
</evidence>
<proteinExistence type="predicted"/>
<evidence type="ECO:0000313" key="2">
    <source>
        <dbReference type="EMBL" id="SEO94087.1"/>
    </source>
</evidence>
<protein>
    <submittedName>
        <fullName evidence="2">Uncharacterized protein</fullName>
    </submittedName>
</protein>
<feature type="transmembrane region" description="Helical" evidence="1">
    <location>
        <begin position="72"/>
        <end position="95"/>
    </location>
</feature>
<dbReference type="Proteomes" id="UP000199126">
    <property type="component" value="Unassembled WGS sequence"/>
</dbReference>
<keyword evidence="1" id="KW-1133">Transmembrane helix</keyword>
<keyword evidence="1" id="KW-0472">Membrane</keyword>
<dbReference type="Pfam" id="PF26119">
    <property type="entry name" value="DUF8036"/>
    <property type="match status" value="1"/>
</dbReference>